<evidence type="ECO:0000256" key="1">
    <source>
        <dbReference type="SAM" id="MobiDB-lite"/>
    </source>
</evidence>
<comment type="caution">
    <text evidence="2">The sequence shown here is derived from an EMBL/GenBank/DDBJ whole genome shotgun (WGS) entry which is preliminary data.</text>
</comment>
<keyword evidence="3" id="KW-1185">Reference proteome</keyword>
<proteinExistence type="predicted"/>
<feature type="region of interest" description="Disordered" evidence="1">
    <location>
        <begin position="20"/>
        <end position="70"/>
    </location>
</feature>
<evidence type="ECO:0000313" key="3">
    <source>
        <dbReference type="Proteomes" id="UP001054252"/>
    </source>
</evidence>
<organism evidence="2 3">
    <name type="scientific">Rubroshorea leprosula</name>
    <dbReference type="NCBI Taxonomy" id="152421"/>
    <lineage>
        <taxon>Eukaryota</taxon>
        <taxon>Viridiplantae</taxon>
        <taxon>Streptophyta</taxon>
        <taxon>Embryophyta</taxon>
        <taxon>Tracheophyta</taxon>
        <taxon>Spermatophyta</taxon>
        <taxon>Magnoliopsida</taxon>
        <taxon>eudicotyledons</taxon>
        <taxon>Gunneridae</taxon>
        <taxon>Pentapetalae</taxon>
        <taxon>rosids</taxon>
        <taxon>malvids</taxon>
        <taxon>Malvales</taxon>
        <taxon>Dipterocarpaceae</taxon>
        <taxon>Rubroshorea</taxon>
    </lineage>
</organism>
<accession>A0AAV5MU93</accession>
<protein>
    <submittedName>
        <fullName evidence="2">Uncharacterized protein</fullName>
    </submittedName>
</protein>
<feature type="compositionally biased region" description="Polar residues" evidence="1">
    <location>
        <begin position="23"/>
        <end position="34"/>
    </location>
</feature>
<dbReference type="AlphaFoldDB" id="A0AAV5MU93"/>
<evidence type="ECO:0000313" key="2">
    <source>
        <dbReference type="EMBL" id="GKV53395.1"/>
    </source>
</evidence>
<name>A0AAV5MU93_9ROSI</name>
<gene>
    <name evidence="2" type="ORF">SLEP1_g59925</name>
</gene>
<dbReference type="EMBL" id="BPVZ01001334">
    <property type="protein sequence ID" value="GKV53395.1"/>
    <property type="molecule type" value="Genomic_DNA"/>
</dbReference>
<sequence length="122" mass="13546">MISPILSWSSQNSLFISSFSPAEETSMNTRQRGTGSPAGGTGKQQECRERDKRRPGHRNQGDRGIKVGVPDFHGRLHPEDFLDWLSSVEKFFDWKELSEVCEGEIPEHGSCLNLVGSSPSKA</sequence>
<reference evidence="2 3" key="1">
    <citation type="journal article" date="2021" name="Commun. Biol.">
        <title>The genome of Shorea leprosula (Dipterocarpaceae) highlights the ecological relevance of drought in aseasonal tropical rainforests.</title>
        <authorList>
            <person name="Ng K.K.S."/>
            <person name="Kobayashi M.J."/>
            <person name="Fawcett J.A."/>
            <person name="Hatakeyama M."/>
            <person name="Paape T."/>
            <person name="Ng C.H."/>
            <person name="Ang C.C."/>
            <person name="Tnah L.H."/>
            <person name="Lee C.T."/>
            <person name="Nishiyama T."/>
            <person name="Sese J."/>
            <person name="O'Brien M.J."/>
            <person name="Copetti D."/>
            <person name="Mohd Noor M.I."/>
            <person name="Ong R.C."/>
            <person name="Putra M."/>
            <person name="Sireger I.Z."/>
            <person name="Indrioko S."/>
            <person name="Kosugi Y."/>
            <person name="Izuno A."/>
            <person name="Isagi Y."/>
            <person name="Lee S.L."/>
            <person name="Shimizu K.K."/>
        </authorList>
    </citation>
    <scope>NUCLEOTIDE SEQUENCE [LARGE SCALE GENOMIC DNA]</scope>
    <source>
        <strain evidence="2">214</strain>
    </source>
</reference>
<dbReference type="Proteomes" id="UP001054252">
    <property type="component" value="Unassembled WGS sequence"/>
</dbReference>